<organism evidence="7 8">
    <name type="scientific">Aporhodopirellula rubra</name>
    <dbReference type="NCBI Taxonomy" id="980271"/>
    <lineage>
        <taxon>Bacteria</taxon>
        <taxon>Pseudomonadati</taxon>
        <taxon>Planctomycetota</taxon>
        <taxon>Planctomycetia</taxon>
        <taxon>Pirellulales</taxon>
        <taxon>Pirellulaceae</taxon>
        <taxon>Aporhodopirellula</taxon>
    </lineage>
</organism>
<feature type="domain" description="Acylphosphatase-like" evidence="6">
    <location>
        <begin position="5"/>
        <end position="91"/>
    </location>
</feature>
<dbReference type="PANTHER" id="PTHR47268">
    <property type="entry name" value="ACYLPHOSPHATASE"/>
    <property type="match status" value="1"/>
</dbReference>
<comment type="caution">
    <text evidence="7">The sequence shown here is derived from an EMBL/GenBank/DDBJ whole genome shotgun (WGS) entry which is preliminary data.</text>
</comment>
<gene>
    <name evidence="7" type="ORF">FHS27_004806</name>
</gene>
<keyword evidence="8" id="KW-1185">Reference proteome</keyword>
<dbReference type="GO" id="GO:0003998">
    <property type="term" value="F:acylphosphatase activity"/>
    <property type="evidence" value="ECO:0007669"/>
    <property type="project" value="UniProtKB-EC"/>
</dbReference>
<dbReference type="AlphaFoldDB" id="A0A7W5H6V7"/>
<name>A0A7W5H6V7_9BACT</name>
<dbReference type="InterPro" id="IPR001792">
    <property type="entry name" value="Acylphosphatase-like_dom"/>
</dbReference>
<evidence type="ECO:0000256" key="1">
    <source>
        <dbReference type="ARBA" id="ARBA00005614"/>
    </source>
</evidence>
<dbReference type="SUPFAM" id="SSF54975">
    <property type="entry name" value="Acylphosphatase/BLUF domain-like"/>
    <property type="match status" value="1"/>
</dbReference>
<dbReference type="InterPro" id="IPR020456">
    <property type="entry name" value="Acylphosphatase"/>
</dbReference>
<proteinExistence type="inferred from homology"/>
<comment type="catalytic activity">
    <reaction evidence="3 4">
        <text>an acyl phosphate + H2O = a carboxylate + phosphate + H(+)</text>
        <dbReference type="Rhea" id="RHEA:14965"/>
        <dbReference type="ChEBI" id="CHEBI:15377"/>
        <dbReference type="ChEBI" id="CHEBI:15378"/>
        <dbReference type="ChEBI" id="CHEBI:29067"/>
        <dbReference type="ChEBI" id="CHEBI:43474"/>
        <dbReference type="ChEBI" id="CHEBI:59918"/>
        <dbReference type="EC" id="3.6.1.7"/>
    </reaction>
</comment>
<evidence type="ECO:0000313" key="8">
    <source>
        <dbReference type="Proteomes" id="UP000536179"/>
    </source>
</evidence>
<dbReference type="Gene3D" id="3.30.70.100">
    <property type="match status" value="1"/>
</dbReference>
<dbReference type="EC" id="3.6.1.7" evidence="2 4"/>
<feature type="active site" evidence="4">
    <location>
        <position position="38"/>
    </location>
</feature>
<feature type="active site" evidence="4">
    <location>
        <position position="20"/>
    </location>
</feature>
<dbReference type="PANTHER" id="PTHR47268:SF4">
    <property type="entry name" value="ACYLPHOSPHATASE"/>
    <property type="match status" value="1"/>
</dbReference>
<keyword evidence="4 7" id="KW-0378">Hydrolase</keyword>
<dbReference type="RefSeq" id="WP_184307239.1">
    <property type="nucleotide sequence ID" value="NZ_JACHXU010000019.1"/>
</dbReference>
<evidence type="ECO:0000259" key="6">
    <source>
        <dbReference type="PROSITE" id="PS51160"/>
    </source>
</evidence>
<dbReference type="EMBL" id="JACHXU010000019">
    <property type="protein sequence ID" value="MBB3208972.1"/>
    <property type="molecule type" value="Genomic_DNA"/>
</dbReference>
<comment type="similarity">
    <text evidence="1 5">Belongs to the acylphosphatase family.</text>
</comment>
<evidence type="ECO:0000313" key="7">
    <source>
        <dbReference type="EMBL" id="MBB3208972.1"/>
    </source>
</evidence>
<dbReference type="InterPro" id="IPR017968">
    <property type="entry name" value="Acylphosphatase_CS"/>
</dbReference>
<evidence type="ECO:0000256" key="4">
    <source>
        <dbReference type="PROSITE-ProRule" id="PRU00520"/>
    </source>
</evidence>
<evidence type="ECO:0000256" key="2">
    <source>
        <dbReference type="ARBA" id="ARBA00012150"/>
    </source>
</evidence>
<dbReference type="InterPro" id="IPR036046">
    <property type="entry name" value="Acylphosphatase-like_dom_sf"/>
</dbReference>
<accession>A0A7W5H6V7</accession>
<protein>
    <recommendedName>
        <fullName evidence="2 4">acylphosphatase</fullName>
        <ecNumber evidence="2 4">3.6.1.7</ecNumber>
    </recommendedName>
</protein>
<reference evidence="7 8" key="1">
    <citation type="submission" date="2020-08" db="EMBL/GenBank/DDBJ databases">
        <title>Genomic Encyclopedia of Type Strains, Phase III (KMG-III): the genomes of soil and plant-associated and newly described type strains.</title>
        <authorList>
            <person name="Whitman W."/>
        </authorList>
    </citation>
    <scope>NUCLEOTIDE SEQUENCE [LARGE SCALE GENOMIC DNA]</scope>
    <source>
        <strain evidence="7 8">CECT 8075</strain>
    </source>
</reference>
<sequence length="91" mass="10504">MAIQRKIFRYRGDVQGVGFRVNAIEQARGLKIAGYVRNEPNGDVTMDVQGTAEDVRELEKRVASSMEYRINELLVDVRDPLSDRKGFRIRY</sequence>
<evidence type="ECO:0000256" key="5">
    <source>
        <dbReference type="RuleBase" id="RU004168"/>
    </source>
</evidence>
<dbReference type="Proteomes" id="UP000536179">
    <property type="component" value="Unassembled WGS sequence"/>
</dbReference>
<dbReference type="PROSITE" id="PS51160">
    <property type="entry name" value="ACYLPHOSPHATASE_3"/>
    <property type="match status" value="1"/>
</dbReference>
<dbReference type="PROSITE" id="PS00151">
    <property type="entry name" value="ACYLPHOSPHATASE_2"/>
    <property type="match status" value="1"/>
</dbReference>
<dbReference type="Pfam" id="PF00708">
    <property type="entry name" value="Acylphosphatase"/>
    <property type="match status" value="1"/>
</dbReference>
<evidence type="ECO:0000256" key="3">
    <source>
        <dbReference type="ARBA" id="ARBA00047645"/>
    </source>
</evidence>